<dbReference type="SUPFAM" id="SSF53098">
    <property type="entry name" value="Ribonuclease H-like"/>
    <property type="match status" value="1"/>
</dbReference>
<dbReference type="PANTHER" id="PTHR23044:SF61">
    <property type="entry name" value="3'-5' EXORIBONUCLEASE 1-RELATED"/>
    <property type="match status" value="1"/>
</dbReference>
<dbReference type="PANTHER" id="PTHR23044">
    <property type="entry name" value="3'-5' EXONUCLEASE ERI1-RELATED"/>
    <property type="match status" value="1"/>
</dbReference>
<feature type="compositionally biased region" description="Low complexity" evidence="4">
    <location>
        <begin position="251"/>
        <end position="262"/>
    </location>
</feature>
<dbReference type="Gene3D" id="3.30.420.10">
    <property type="entry name" value="Ribonuclease H-like superfamily/Ribonuclease H"/>
    <property type="match status" value="1"/>
</dbReference>
<dbReference type="CDD" id="cd06133">
    <property type="entry name" value="ERI-1_3'hExo_like"/>
    <property type="match status" value="1"/>
</dbReference>
<evidence type="ECO:0000313" key="6">
    <source>
        <dbReference type="EMBL" id="GLX70246.1"/>
    </source>
</evidence>
<dbReference type="InterPro" id="IPR036397">
    <property type="entry name" value="RNaseH_sf"/>
</dbReference>
<evidence type="ECO:0000256" key="4">
    <source>
        <dbReference type="SAM" id="MobiDB-lite"/>
    </source>
</evidence>
<dbReference type="InterPro" id="IPR012337">
    <property type="entry name" value="RNaseH-like_sf"/>
</dbReference>
<evidence type="ECO:0000259" key="5">
    <source>
        <dbReference type="SMART" id="SM00479"/>
    </source>
</evidence>
<comment type="caution">
    <text evidence="6">The sequence shown here is derived from an EMBL/GenBank/DDBJ whole genome shotgun (WGS) entry which is preliminary data.</text>
</comment>
<reference evidence="6 7" key="1">
    <citation type="submission" date="2023-03" db="EMBL/GenBank/DDBJ databases">
        <title>Draft genome sequence of the bacteria which degrade cell wall of Tricholomamatutake.</title>
        <authorList>
            <person name="Konishi Y."/>
            <person name="Fukuta Y."/>
            <person name="Shirasaka N."/>
        </authorList>
    </citation>
    <scope>NUCLEOTIDE SEQUENCE [LARGE SCALE GENOMIC DNA]</scope>
    <source>
        <strain evidence="7">mu1</strain>
    </source>
</reference>
<proteinExistence type="predicted"/>
<dbReference type="InterPro" id="IPR047201">
    <property type="entry name" value="ERI-1_3'hExo-like"/>
</dbReference>
<dbReference type="InterPro" id="IPR013520">
    <property type="entry name" value="Ribonucl_H"/>
</dbReference>
<protein>
    <recommendedName>
        <fullName evidence="5">Exonuclease domain-containing protein</fullName>
    </recommendedName>
</protein>
<keyword evidence="1" id="KW-0540">Nuclease</keyword>
<keyword evidence="7" id="KW-1185">Reference proteome</keyword>
<organism evidence="6 7">
    <name type="scientific">Paenibacillus glycanilyticus</name>
    <dbReference type="NCBI Taxonomy" id="126569"/>
    <lineage>
        <taxon>Bacteria</taxon>
        <taxon>Bacillati</taxon>
        <taxon>Bacillota</taxon>
        <taxon>Bacilli</taxon>
        <taxon>Bacillales</taxon>
        <taxon>Paenibacillaceae</taxon>
        <taxon>Paenibacillus</taxon>
    </lineage>
</organism>
<dbReference type="RefSeq" id="WP_284241011.1">
    <property type="nucleotide sequence ID" value="NZ_BSSQ01000018.1"/>
</dbReference>
<evidence type="ECO:0000256" key="2">
    <source>
        <dbReference type="ARBA" id="ARBA00022801"/>
    </source>
</evidence>
<accession>A0ABQ6GH25</accession>
<feature type="region of interest" description="Disordered" evidence="4">
    <location>
        <begin position="247"/>
        <end position="271"/>
    </location>
</feature>
<sequence>MNYIILDIEFNGRKFASDLPMEVIEIGAVRLNESLQQTDIFSSLIKPVYFSKLNSFIKKKTGIPQEDIDIAPRFPRVISEFIEWLNRGGEPFMLFTWGGEDLKRIVYDTRMHKMDDAFWLSIDYFDLLKGYLRHKNLTNDVSVENALADLNLVSEGNAHRALDDAIMTADVFRSVFEHLDLDTYKQKYKDLYTNAKERRMVKNAVRAMRTQKAAPTWELLVSKHLEGKIALTDPRKEAELKEYFEAEAAKLPPRTTPLETPPQSEADNQPL</sequence>
<dbReference type="EMBL" id="BSSQ01000018">
    <property type="protein sequence ID" value="GLX70246.1"/>
    <property type="molecule type" value="Genomic_DNA"/>
</dbReference>
<dbReference type="InterPro" id="IPR051274">
    <property type="entry name" value="3-5_Exoribonuclease"/>
</dbReference>
<gene>
    <name evidence="6" type="ORF">MU1_45920</name>
</gene>
<evidence type="ECO:0000256" key="1">
    <source>
        <dbReference type="ARBA" id="ARBA00022722"/>
    </source>
</evidence>
<dbReference type="Pfam" id="PF00929">
    <property type="entry name" value="RNase_T"/>
    <property type="match status" value="1"/>
</dbReference>
<feature type="domain" description="Exonuclease" evidence="5">
    <location>
        <begin position="2"/>
        <end position="181"/>
    </location>
</feature>
<evidence type="ECO:0000313" key="7">
    <source>
        <dbReference type="Proteomes" id="UP001157114"/>
    </source>
</evidence>
<dbReference type="Proteomes" id="UP001157114">
    <property type="component" value="Unassembled WGS sequence"/>
</dbReference>
<dbReference type="SMART" id="SM00479">
    <property type="entry name" value="EXOIII"/>
    <property type="match status" value="1"/>
</dbReference>
<keyword evidence="2" id="KW-0378">Hydrolase</keyword>
<keyword evidence="3" id="KW-0269">Exonuclease</keyword>
<name>A0ABQ6GH25_9BACL</name>
<evidence type="ECO:0000256" key="3">
    <source>
        <dbReference type="ARBA" id="ARBA00022839"/>
    </source>
</evidence>